<evidence type="ECO:0000313" key="7">
    <source>
        <dbReference type="Proteomes" id="UP001151760"/>
    </source>
</evidence>
<dbReference type="Proteomes" id="UP001151760">
    <property type="component" value="Unassembled WGS sequence"/>
</dbReference>
<keyword evidence="2" id="KW-0645">Protease</keyword>
<proteinExistence type="inferred from homology"/>
<evidence type="ECO:0000256" key="1">
    <source>
        <dbReference type="ARBA" id="ARBA00005234"/>
    </source>
</evidence>
<name>A0ABQ5HP20_9ASTR</name>
<reference evidence="6" key="2">
    <citation type="submission" date="2022-01" db="EMBL/GenBank/DDBJ databases">
        <authorList>
            <person name="Yamashiro T."/>
            <person name="Shiraishi A."/>
            <person name="Satake H."/>
            <person name="Nakayama K."/>
        </authorList>
    </citation>
    <scope>NUCLEOTIDE SEQUENCE</scope>
</reference>
<evidence type="ECO:0000256" key="2">
    <source>
        <dbReference type="ARBA" id="ARBA00022670"/>
    </source>
</evidence>
<protein>
    <submittedName>
        <fullName evidence="6">Phospholipase-like protein</fullName>
    </submittedName>
</protein>
<dbReference type="Gene3D" id="3.40.395.10">
    <property type="entry name" value="Adenoviral Proteinase, Chain A"/>
    <property type="match status" value="1"/>
</dbReference>
<evidence type="ECO:0000259" key="5">
    <source>
        <dbReference type="PROSITE" id="PS50600"/>
    </source>
</evidence>
<keyword evidence="3" id="KW-0378">Hydrolase</keyword>
<feature type="compositionally biased region" description="Acidic residues" evidence="4">
    <location>
        <begin position="227"/>
        <end position="237"/>
    </location>
</feature>
<sequence>MSDFYDVKISVRSSIKLLPEIKGLLSVKLNRKSELVFMGKEKRNFLTKHIMWLVDDFDAWNAFPWGEYMWFAWAFMIWILESYPNSKKWRSKKANMIPRGLAWSKVKFFEKSDYDCLFRPFSNLNVALISSPEEMRQAWFMACVDFIKGLADQDGKFLQDDEARVNCIEHNNGMRGDKEVGKFFQDEEERVNGIEHHNVMCGDTEDSNFVEGIDETICPKTNQMSVEEGDGVLDSEGDGPSSSSSQLGNDKDASHLDDLMEIDGENVKDGYTNSQHHLHLLIKALESKIENHTLDVVVPPKDDDCILCTIKPNGAYDVVEVDNYEDDYMLITIVNAPKEKTTVLEETIGVKVEEKPRLGRGLGPLKVKKKKNCQQALRPNYVLRSTQDRKKKLAMALKPPFGQQSTTTPVPKKRKSKIMKTEVIVPPFDFEGKRDIVIGRSFWTSLSYCNTGNAGWLNDHHLDLWIDLMWSFRPPEADWAIVSPRFSTCILSGMMPDYYSNGHMYPLPWLAVEKVYFLVNEPKTHWCLAELEICTGVVSFYDSLVMHGIFESKGISADDYKITYMYTDAPFQASLFGDYRIWVCIFIYRLCCNLPLTVDDPLETALAYRERMLEYFWTHKIPVERTSSAV</sequence>
<dbReference type="InterPro" id="IPR038765">
    <property type="entry name" value="Papain-like_cys_pep_sf"/>
</dbReference>
<feature type="region of interest" description="Disordered" evidence="4">
    <location>
        <begin position="220"/>
        <end position="252"/>
    </location>
</feature>
<organism evidence="6 7">
    <name type="scientific">Tanacetum coccineum</name>
    <dbReference type="NCBI Taxonomy" id="301880"/>
    <lineage>
        <taxon>Eukaryota</taxon>
        <taxon>Viridiplantae</taxon>
        <taxon>Streptophyta</taxon>
        <taxon>Embryophyta</taxon>
        <taxon>Tracheophyta</taxon>
        <taxon>Spermatophyta</taxon>
        <taxon>Magnoliopsida</taxon>
        <taxon>eudicotyledons</taxon>
        <taxon>Gunneridae</taxon>
        <taxon>Pentapetalae</taxon>
        <taxon>asterids</taxon>
        <taxon>campanulids</taxon>
        <taxon>Asterales</taxon>
        <taxon>Asteraceae</taxon>
        <taxon>Asteroideae</taxon>
        <taxon>Anthemideae</taxon>
        <taxon>Anthemidinae</taxon>
        <taxon>Tanacetum</taxon>
    </lineage>
</organism>
<dbReference type="InterPro" id="IPR003653">
    <property type="entry name" value="Peptidase_C48_C"/>
</dbReference>
<reference evidence="6" key="1">
    <citation type="journal article" date="2022" name="Int. J. Mol. Sci.">
        <title>Draft Genome of Tanacetum Coccineum: Genomic Comparison of Closely Related Tanacetum-Family Plants.</title>
        <authorList>
            <person name="Yamashiro T."/>
            <person name="Shiraishi A."/>
            <person name="Nakayama K."/>
            <person name="Satake H."/>
        </authorList>
    </citation>
    <scope>NUCLEOTIDE SEQUENCE</scope>
</reference>
<evidence type="ECO:0000313" key="6">
    <source>
        <dbReference type="EMBL" id="GJT88898.1"/>
    </source>
</evidence>
<evidence type="ECO:0000256" key="4">
    <source>
        <dbReference type="SAM" id="MobiDB-lite"/>
    </source>
</evidence>
<comment type="caution">
    <text evidence="6">The sequence shown here is derived from an EMBL/GenBank/DDBJ whole genome shotgun (WGS) entry which is preliminary data.</text>
</comment>
<feature type="domain" description="Ubiquitin-like protease family profile" evidence="5">
    <location>
        <begin position="436"/>
        <end position="590"/>
    </location>
</feature>
<dbReference type="EMBL" id="BQNB010019773">
    <property type="protein sequence ID" value="GJT88898.1"/>
    <property type="molecule type" value="Genomic_DNA"/>
</dbReference>
<evidence type="ECO:0000256" key="3">
    <source>
        <dbReference type="ARBA" id="ARBA00022801"/>
    </source>
</evidence>
<comment type="similarity">
    <text evidence="1">Belongs to the peptidase C48 family.</text>
</comment>
<accession>A0ABQ5HP20</accession>
<gene>
    <name evidence="6" type="ORF">Tco_1070615</name>
</gene>
<keyword evidence="7" id="KW-1185">Reference proteome</keyword>
<dbReference type="SUPFAM" id="SSF54001">
    <property type="entry name" value="Cysteine proteinases"/>
    <property type="match status" value="1"/>
</dbReference>
<dbReference type="PROSITE" id="PS50600">
    <property type="entry name" value="ULP_PROTEASE"/>
    <property type="match status" value="1"/>
</dbReference>